<evidence type="ECO:0008006" key="7">
    <source>
        <dbReference type="Google" id="ProtNLM"/>
    </source>
</evidence>
<dbReference type="InterPro" id="IPR015020">
    <property type="entry name" value="Rv2525c-like_Glyco_Hydro-like"/>
</dbReference>
<name>A0ABN2PK67_9ACTN</name>
<feature type="transmembrane region" description="Helical" evidence="2">
    <location>
        <begin position="39"/>
        <end position="59"/>
    </location>
</feature>
<dbReference type="Gene3D" id="1.10.101.10">
    <property type="entry name" value="PGBD-like superfamily/PGBD"/>
    <property type="match status" value="2"/>
</dbReference>
<feature type="region of interest" description="Disordered" evidence="1">
    <location>
        <begin position="1"/>
        <end position="36"/>
    </location>
</feature>
<proteinExistence type="predicted"/>
<feature type="domain" description="Peptidoglycan binding-like" evidence="3">
    <location>
        <begin position="344"/>
        <end position="387"/>
    </location>
</feature>
<accession>A0ABN2PK67</accession>
<keyword evidence="6" id="KW-1185">Reference proteome</keyword>
<feature type="domain" description="Rv2525c-like glycoside hydrolase-like" evidence="4">
    <location>
        <begin position="92"/>
        <end position="310"/>
    </location>
</feature>
<protein>
    <recommendedName>
        <fullName evidence="7">DUF1906 domain-containing protein</fullName>
    </recommendedName>
</protein>
<keyword evidence="2" id="KW-0472">Membrane</keyword>
<dbReference type="SUPFAM" id="SSF47090">
    <property type="entry name" value="PGBD-like"/>
    <property type="match status" value="2"/>
</dbReference>
<gene>
    <name evidence="5" type="ORF">GCM10009737_25240</name>
</gene>
<keyword evidence="2" id="KW-0812">Transmembrane</keyword>
<dbReference type="SUPFAM" id="SSF51445">
    <property type="entry name" value="(Trans)glycosidases"/>
    <property type="match status" value="1"/>
</dbReference>
<dbReference type="Gene3D" id="3.20.20.80">
    <property type="entry name" value="Glycosidases"/>
    <property type="match status" value="1"/>
</dbReference>
<evidence type="ECO:0000313" key="5">
    <source>
        <dbReference type="EMBL" id="GAA1922644.1"/>
    </source>
</evidence>
<dbReference type="InterPro" id="IPR017853">
    <property type="entry name" value="GH"/>
</dbReference>
<evidence type="ECO:0000256" key="2">
    <source>
        <dbReference type="SAM" id="Phobius"/>
    </source>
</evidence>
<sequence length="477" mass="51722">MTSRDALPEAVSPPSSPLSSPPSAGSPTTRRPARRRARAVAVGAGLLGLVGGLLGATAAPATAQNPVTPGNLTGYGFDQCEAPSQAAMTRWMETSPFLAAGIYISGASRGCREQRNLTPEWVRTQLAQGWRLLPISLGPQASCSPHFPRYGNDPTINATPGGNGRYTAARAQGRLEAQRSVDAAKRLGIAPRSVLWYDLEAFDVRNTTCRESALSFVSAWNLKVRQLGYTTGLYSSAGGGLNAFDDARVNRPNAFVQPQYIWLARWDGVANTSTSYLREDGWRPNRRVKQYRGGHLETHGGVTINIDSNWLEVGQGSRPRQSKPACGSVRVDLRSYVALKGGDTGAQVKALQCFLQMKGFYRGAPDGRYDKTTGNAVAAYRRDRGMTAARTWDVPAWIRLHAEGTQPVLKLGSTGWEVRRLQRALNAAGVSRMAADSHFDRETENAVKAWQKRVKQAQTGIVAPQSWRALGFGRGGR</sequence>
<dbReference type="InterPro" id="IPR036365">
    <property type="entry name" value="PGBD-like_sf"/>
</dbReference>
<comment type="caution">
    <text evidence="5">The sequence shown here is derived from an EMBL/GenBank/DDBJ whole genome shotgun (WGS) entry which is preliminary data.</text>
</comment>
<evidence type="ECO:0000259" key="4">
    <source>
        <dbReference type="Pfam" id="PF08924"/>
    </source>
</evidence>
<dbReference type="Proteomes" id="UP001501612">
    <property type="component" value="Unassembled WGS sequence"/>
</dbReference>
<feature type="compositionally biased region" description="Low complexity" evidence="1">
    <location>
        <begin position="21"/>
        <end position="30"/>
    </location>
</feature>
<reference evidence="5 6" key="1">
    <citation type="journal article" date="2019" name="Int. J. Syst. Evol. Microbiol.">
        <title>The Global Catalogue of Microorganisms (GCM) 10K type strain sequencing project: providing services to taxonomists for standard genome sequencing and annotation.</title>
        <authorList>
            <consortium name="The Broad Institute Genomics Platform"/>
            <consortium name="The Broad Institute Genome Sequencing Center for Infectious Disease"/>
            <person name="Wu L."/>
            <person name="Ma J."/>
        </authorList>
    </citation>
    <scope>NUCLEOTIDE SEQUENCE [LARGE SCALE GENOMIC DNA]</scope>
    <source>
        <strain evidence="5 6">JCM 14046</strain>
    </source>
</reference>
<evidence type="ECO:0000256" key="1">
    <source>
        <dbReference type="SAM" id="MobiDB-lite"/>
    </source>
</evidence>
<dbReference type="InterPro" id="IPR002477">
    <property type="entry name" value="Peptidoglycan-bd-like"/>
</dbReference>
<evidence type="ECO:0000259" key="3">
    <source>
        <dbReference type="Pfam" id="PF01471"/>
    </source>
</evidence>
<evidence type="ECO:0000313" key="6">
    <source>
        <dbReference type="Proteomes" id="UP001501612"/>
    </source>
</evidence>
<keyword evidence="2" id="KW-1133">Transmembrane helix</keyword>
<dbReference type="EMBL" id="BAAAMY010000005">
    <property type="protein sequence ID" value="GAA1922644.1"/>
    <property type="molecule type" value="Genomic_DNA"/>
</dbReference>
<feature type="domain" description="Peptidoglycan binding-like" evidence="3">
    <location>
        <begin position="417"/>
        <end position="470"/>
    </location>
</feature>
<dbReference type="Pfam" id="PF01471">
    <property type="entry name" value="PG_binding_1"/>
    <property type="match status" value="2"/>
</dbReference>
<dbReference type="Pfam" id="PF08924">
    <property type="entry name" value="Rv2525c_GlyHyd-like"/>
    <property type="match status" value="1"/>
</dbReference>
<dbReference type="InterPro" id="IPR036366">
    <property type="entry name" value="PGBDSf"/>
</dbReference>
<dbReference type="RefSeq" id="WP_344007716.1">
    <property type="nucleotide sequence ID" value="NZ_BAAAMY010000005.1"/>
</dbReference>
<organism evidence="5 6">
    <name type="scientific">Nocardioides lentus</name>
    <dbReference type="NCBI Taxonomy" id="338077"/>
    <lineage>
        <taxon>Bacteria</taxon>
        <taxon>Bacillati</taxon>
        <taxon>Actinomycetota</taxon>
        <taxon>Actinomycetes</taxon>
        <taxon>Propionibacteriales</taxon>
        <taxon>Nocardioidaceae</taxon>
        <taxon>Nocardioides</taxon>
    </lineage>
</organism>